<evidence type="ECO:0000256" key="1">
    <source>
        <dbReference type="SAM" id="Phobius"/>
    </source>
</evidence>
<feature type="transmembrane region" description="Helical" evidence="1">
    <location>
        <begin position="32"/>
        <end position="54"/>
    </location>
</feature>
<keyword evidence="1" id="KW-0472">Membrane</keyword>
<protein>
    <submittedName>
        <fullName evidence="2">Uncharacterized protein</fullName>
    </submittedName>
</protein>
<evidence type="ECO:0000313" key="3">
    <source>
        <dbReference type="Proteomes" id="UP000325395"/>
    </source>
</evidence>
<evidence type="ECO:0000313" key="2">
    <source>
        <dbReference type="EMBL" id="KAE8414951.1"/>
    </source>
</evidence>
<reference evidence="2 3" key="1">
    <citation type="submission" date="2019-04" db="EMBL/GenBank/DDBJ databases">
        <authorList>
            <consortium name="DOE Joint Genome Institute"/>
            <person name="Mondo S."/>
            <person name="Kjaerbolling I."/>
            <person name="Vesth T."/>
            <person name="Frisvad J.C."/>
            <person name="Nybo J.L."/>
            <person name="Theobald S."/>
            <person name="Kildgaard S."/>
            <person name="Isbrandt T."/>
            <person name="Kuo A."/>
            <person name="Sato A."/>
            <person name="Lyhne E.K."/>
            <person name="Kogle M.E."/>
            <person name="Wiebenga A."/>
            <person name="Kun R.S."/>
            <person name="Lubbers R.J."/>
            <person name="Makela M.R."/>
            <person name="Barry K."/>
            <person name="Chovatia M."/>
            <person name="Clum A."/>
            <person name="Daum C."/>
            <person name="Haridas S."/>
            <person name="He G."/>
            <person name="LaButti K."/>
            <person name="Lipzen A."/>
            <person name="Riley R."/>
            <person name="Salamov A."/>
            <person name="Simmons B.A."/>
            <person name="Magnuson J.K."/>
            <person name="Henrissat B."/>
            <person name="Mortensen U.H."/>
            <person name="Larsen T.O."/>
            <person name="Devries R.P."/>
            <person name="Grigoriev I.V."/>
            <person name="Machida M."/>
            <person name="Baker S.E."/>
            <person name="Andersen M.R."/>
            <person name="Cantor M.N."/>
            <person name="Hua S.X."/>
        </authorList>
    </citation>
    <scope>NUCLEOTIDE SEQUENCE [LARGE SCALE GENOMIC DNA]</scope>
    <source>
        <strain evidence="2 3">CBS 117616</strain>
    </source>
</reference>
<accession>A0ABQ6WFM4</accession>
<gene>
    <name evidence="2" type="ORF">BDV36DRAFT_264117</name>
</gene>
<organism evidence="2 3">
    <name type="scientific">Aspergillus pseudocaelatus</name>
    <dbReference type="NCBI Taxonomy" id="1825620"/>
    <lineage>
        <taxon>Eukaryota</taxon>
        <taxon>Fungi</taxon>
        <taxon>Dikarya</taxon>
        <taxon>Ascomycota</taxon>
        <taxon>Pezizomycotina</taxon>
        <taxon>Eurotiomycetes</taxon>
        <taxon>Eurotiomycetidae</taxon>
        <taxon>Eurotiales</taxon>
        <taxon>Aspergillaceae</taxon>
        <taxon>Aspergillus</taxon>
        <taxon>Aspergillus subgen. Circumdati</taxon>
    </lineage>
</organism>
<dbReference type="EMBL" id="ML735776">
    <property type="protein sequence ID" value="KAE8414951.1"/>
    <property type="molecule type" value="Genomic_DNA"/>
</dbReference>
<proteinExistence type="predicted"/>
<name>A0ABQ6WFM4_9EURO</name>
<sequence length="57" mass="6624">MFSCPCRDMEDRLKFAQFSWLRPVPWEFSGSVQYLATVLPSLSFLPFSSLLLWFSTG</sequence>
<keyword evidence="1" id="KW-1133">Transmembrane helix</keyword>
<keyword evidence="1" id="KW-0812">Transmembrane</keyword>
<dbReference type="Proteomes" id="UP000325395">
    <property type="component" value="Unassembled WGS sequence"/>
</dbReference>
<keyword evidence="3" id="KW-1185">Reference proteome</keyword>